<feature type="compositionally biased region" description="Basic residues" evidence="13">
    <location>
        <begin position="322"/>
        <end position="340"/>
    </location>
</feature>
<evidence type="ECO:0000256" key="2">
    <source>
        <dbReference type="ARBA" id="ARBA00004274"/>
    </source>
</evidence>
<dbReference type="InterPro" id="IPR006875">
    <property type="entry name" value="Sarcoglycan"/>
</dbReference>
<evidence type="ECO:0000256" key="8">
    <source>
        <dbReference type="ARBA" id="ARBA00022989"/>
    </source>
</evidence>
<evidence type="ECO:0000256" key="9">
    <source>
        <dbReference type="ARBA" id="ARBA00023136"/>
    </source>
</evidence>
<feature type="transmembrane region" description="Helical" evidence="14">
    <location>
        <begin position="62"/>
        <end position="85"/>
    </location>
</feature>
<evidence type="ECO:0000256" key="13">
    <source>
        <dbReference type="SAM" id="MobiDB-lite"/>
    </source>
</evidence>
<dbReference type="GO" id="GO:0016012">
    <property type="term" value="C:sarcoglycan complex"/>
    <property type="evidence" value="ECO:0007669"/>
    <property type="project" value="InterPro"/>
</dbReference>
<feature type="region of interest" description="Disordered" evidence="13">
    <location>
        <begin position="322"/>
        <end position="348"/>
    </location>
</feature>
<evidence type="ECO:0000256" key="12">
    <source>
        <dbReference type="ARBA" id="ARBA00023212"/>
    </source>
</evidence>
<evidence type="ECO:0000256" key="4">
    <source>
        <dbReference type="ARBA" id="ARBA00022475"/>
    </source>
</evidence>
<evidence type="ECO:0000256" key="1">
    <source>
        <dbReference type="ARBA" id="ARBA00004245"/>
    </source>
</evidence>
<reference evidence="15" key="2">
    <citation type="journal article" date="2021" name="World Allergy Organ. J.">
        <title>Chromosome-level assembly of Dermatophagoides farinae genome and transcriptome reveals two novel allergens Der f 37 and Der f 39.</title>
        <authorList>
            <person name="Chen J."/>
            <person name="Cai Z."/>
            <person name="Fan D."/>
            <person name="Hu J."/>
            <person name="Hou Y."/>
            <person name="He Y."/>
            <person name="Zhang Z."/>
            <person name="Zhao Z."/>
            <person name="Gao P."/>
            <person name="Hu W."/>
            <person name="Sun J."/>
            <person name="Li J."/>
            <person name="Ji K."/>
        </authorList>
    </citation>
    <scope>NUCLEOTIDE SEQUENCE</scope>
    <source>
        <strain evidence="15">JKM2019</strain>
    </source>
</reference>
<dbReference type="OrthoDB" id="8881719at2759"/>
<comment type="caution">
    <text evidence="15">The sequence shown here is derived from an EMBL/GenBank/DDBJ whole genome shotgun (WGS) entry which is preliminary data.</text>
</comment>
<dbReference type="EMBL" id="SDOV01000001">
    <property type="protein sequence ID" value="KAH7645116.1"/>
    <property type="molecule type" value="Genomic_DNA"/>
</dbReference>
<sequence>MNTNIHHQQQSSSTNRWIRQLLEQCVSNDKKQSSSPSSSNVVDHHQISSINNRGCIVLNQRINYLISILIFFILINIMLIGWIIISLNLHQNSQTFIRTTTTKSITTNNNQNDDPKLRIKGNLYSGGGNNNCTLYTNDINHYKSQMAQSTNNNQHLRLQFQSNPTGEMNPSGDVQIRSNDDGNGMNVNSLHLSAITGNLEFKINNRLVIESEKPSRRLLQIENDGLIIEDSSTSMAYIRQQPGGLRLSQMMTDSIVGCVNQDLRIESRTEQLSIKSTNSSIQMESNNGPIQIKSYDDLWFNTEQLSLNGRNILFANLNRNHHHHNHHREQQHHNRHGHNNRHNENNDDHGPILAYQVCMCTNGQIFAAEETIPCQADHNICGSHNE</sequence>
<keyword evidence="10" id="KW-1015">Disulfide bond</keyword>
<evidence type="ECO:0000256" key="3">
    <source>
        <dbReference type="ARBA" id="ARBA00007574"/>
    </source>
</evidence>
<keyword evidence="7" id="KW-0735">Signal-anchor</keyword>
<dbReference type="GO" id="GO:0042383">
    <property type="term" value="C:sarcolemma"/>
    <property type="evidence" value="ECO:0007669"/>
    <property type="project" value="UniProtKB-SubCell"/>
</dbReference>
<keyword evidence="12" id="KW-0206">Cytoskeleton</keyword>
<organism evidence="15">
    <name type="scientific">Dermatophagoides farinae</name>
    <name type="common">American house dust mite</name>
    <dbReference type="NCBI Taxonomy" id="6954"/>
    <lineage>
        <taxon>Eukaryota</taxon>
        <taxon>Metazoa</taxon>
        <taxon>Ecdysozoa</taxon>
        <taxon>Arthropoda</taxon>
        <taxon>Chelicerata</taxon>
        <taxon>Arachnida</taxon>
        <taxon>Acari</taxon>
        <taxon>Acariformes</taxon>
        <taxon>Sarcoptiformes</taxon>
        <taxon>Astigmata</taxon>
        <taxon>Psoroptidia</taxon>
        <taxon>Analgoidea</taxon>
        <taxon>Pyroglyphidae</taxon>
        <taxon>Dermatophagoidinae</taxon>
        <taxon>Dermatophagoides</taxon>
    </lineage>
</organism>
<dbReference type="Pfam" id="PF04790">
    <property type="entry name" value="Sarcoglycan_1"/>
    <property type="match status" value="1"/>
</dbReference>
<evidence type="ECO:0000256" key="11">
    <source>
        <dbReference type="ARBA" id="ARBA00023180"/>
    </source>
</evidence>
<evidence type="ECO:0008006" key="16">
    <source>
        <dbReference type="Google" id="ProtNLM"/>
    </source>
</evidence>
<proteinExistence type="inferred from homology"/>
<protein>
    <recommendedName>
        <fullName evidence="16">Zeta-sarcoglycan-like</fullName>
    </recommendedName>
</protein>
<comment type="similarity">
    <text evidence="3">Belongs to the sarcoglycan beta/delta/gamma/zeta family.</text>
</comment>
<reference evidence="15" key="1">
    <citation type="submission" date="2020-06" db="EMBL/GenBank/DDBJ databases">
        <authorList>
            <person name="Ji K."/>
            <person name="Li J."/>
        </authorList>
    </citation>
    <scope>NUCLEOTIDE SEQUENCE</scope>
    <source>
        <strain evidence="15">JKM2019</strain>
        <tissue evidence="15">Whole body</tissue>
    </source>
</reference>
<dbReference type="Proteomes" id="UP000828236">
    <property type="component" value="Unassembled WGS sequence"/>
</dbReference>
<evidence type="ECO:0000256" key="6">
    <source>
        <dbReference type="ARBA" id="ARBA00022692"/>
    </source>
</evidence>
<keyword evidence="4" id="KW-1003">Cell membrane</keyword>
<evidence type="ECO:0000256" key="5">
    <source>
        <dbReference type="ARBA" id="ARBA00022490"/>
    </source>
</evidence>
<evidence type="ECO:0000256" key="10">
    <source>
        <dbReference type="ARBA" id="ARBA00023157"/>
    </source>
</evidence>
<comment type="subcellular location">
    <subcellularLocation>
        <location evidence="2">Cell membrane</location>
        <location evidence="2">Sarcolemma</location>
        <topology evidence="2">Single-pass type II membrane protein</topology>
    </subcellularLocation>
    <subcellularLocation>
        <location evidence="1">Cytoplasm</location>
        <location evidence="1">Cytoskeleton</location>
    </subcellularLocation>
</comment>
<keyword evidence="9 14" id="KW-0472">Membrane</keyword>
<keyword evidence="8 14" id="KW-1133">Transmembrane helix</keyword>
<name>A0A9D4P5F7_DERFA</name>
<evidence type="ECO:0000256" key="7">
    <source>
        <dbReference type="ARBA" id="ARBA00022968"/>
    </source>
</evidence>
<keyword evidence="5" id="KW-0963">Cytoplasm</keyword>
<evidence type="ECO:0000313" key="15">
    <source>
        <dbReference type="EMBL" id="KAH7645116.1"/>
    </source>
</evidence>
<keyword evidence="11" id="KW-0325">Glycoprotein</keyword>
<dbReference type="GO" id="GO:0005856">
    <property type="term" value="C:cytoskeleton"/>
    <property type="evidence" value="ECO:0007669"/>
    <property type="project" value="UniProtKB-SubCell"/>
</dbReference>
<evidence type="ECO:0000256" key="14">
    <source>
        <dbReference type="SAM" id="Phobius"/>
    </source>
</evidence>
<keyword evidence="6 14" id="KW-0812">Transmembrane</keyword>
<gene>
    <name evidence="15" type="ORF">HUG17_0654</name>
</gene>
<dbReference type="AlphaFoldDB" id="A0A9D4P5F7"/>
<accession>A0A9D4P5F7</accession>